<keyword evidence="5 6" id="KW-0378">Hydrolase</keyword>
<dbReference type="RefSeq" id="WP_280101868.1">
    <property type="nucleotide sequence ID" value="NZ_CP122979.1"/>
</dbReference>
<dbReference type="PANTHER" id="PTHR43330">
    <property type="entry name" value="METHIONINE AMINOPEPTIDASE"/>
    <property type="match status" value="1"/>
</dbReference>
<keyword evidence="10" id="KW-1185">Reference proteome</keyword>
<comment type="catalytic activity">
    <reaction evidence="6 7">
        <text>Release of N-terminal amino acids, preferentially methionine, from peptides and arylamides.</text>
        <dbReference type="EC" id="3.4.11.18"/>
    </reaction>
</comment>
<keyword evidence="4 6" id="KW-0479">Metal-binding</keyword>
<comment type="similarity">
    <text evidence="6">Belongs to the peptidase M24A family. Methionine aminopeptidase type 1 subfamily.</text>
</comment>
<dbReference type="SUPFAM" id="SSF55920">
    <property type="entry name" value="Creatinase/aminopeptidase"/>
    <property type="match status" value="1"/>
</dbReference>
<dbReference type="InterPro" id="IPR001714">
    <property type="entry name" value="Pept_M24_MAP"/>
</dbReference>
<evidence type="ECO:0000256" key="7">
    <source>
        <dbReference type="RuleBase" id="RU003653"/>
    </source>
</evidence>
<dbReference type="CDD" id="cd01086">
    <property type="entry name" value="MetAP1"/>
    <property type="match status" value="1"/>
</dbReference>
<dbReference type="Proteomes" id="UP001179842">
    <property type="component" value="Chromosome"/>
</dbReference>
<dbReference type="PANTHER" id="PTHR43330:SF27">
    <property type="entry name" value="METHIONINE AMINOPEPTIDASE"/>
    <property type="match status" value="1"/>
</dbReference>
<evidence type="ECO:0000313" key="10">
    <source>
        <dbReference type="Proteomes" id="UP001179842"/>
    </source>
</evidence>
<accession>A0ABY8LWR7</accession>
<dbReference type="GO" id="GO:0004239">
    <property type="term" value="F:initiator methionyl aminopeptidase activity"/>
    <property type="evidence" value="ECO:0007669"/>
    <property type="project" value="UniProtKB-EC"/>
</dbReference>
<evidence type="ECO:0000259" key="8">
    <source>
        <dbReference type="Pfam" id="PF00557"/>
    </source>
</evidence>
<evidence type="ECO:0000256" key="6">
    <source>
        <dbReference type="HAMAP-Rule" id="MF_01974"/>
    </source>
</evidence>
<dbReference type="HAMAP" id="MF_01974">
    <property type="entry name" value="MetAP_1"/>
    <property type="match status" value="1"/>
</dbReference>
<feature type="binding site" evidence="6">
    <location>
        <position position="176"/>
    </location>
    <ligand>
        <name>substrate</name>
    </ligand>
</feature>
<evidence type="ECO:0000256" key="5">
    <source>
        <dbReference type="ARBA" id="ARBA00022801"/>
    </source>
</evidence>
<dbReference type="PRINTS" id="PR00599">
    <property type="entry name" value="MAPEPTIDASE"/>
</dbReference>
<organism evidence="9 10">
    <name type="scientific">Mesomycoplasma lagogenitalium</name>
    <dbReference type="NCBI Taxonomy" id="171286"/>
    <lineage>
        <taxon>Bacteria</taxon>
        <taxon>Bacillati</taxon>
        <taxon>Mycoplasmatota</taxon>
        <taxon>Mycoplasmoidales</taxon>
        <taxon>Metamycoplasmataceae</taxon>
        <taxon>Mesomycoplasma</taxon>
    </lineage>
</organism>
<feature type="domain" description="Peptidase M24" evidence="8">
    <location>
        <begin position="12"/>
        <end position="239"/>
    </location>
</feature>
<dbReference type="InterPro" id="IPR002467">
    <property type="entry name" value="Pept_M24A_MAP1"/>
</dbReference>
<sequence length="249" mass="27960">MSNIIKKDSEIELIKKSCQILAEVKKIVYDAAKEGVSLLELDKLAYQETIKRNAEPAFLGYLNFPNTICTALNEEVIHGIPDNRILKNGDLISIDMGVKYQGYYSDSAFSKSIGENNFENYKLIEVAKRAFDAGLKAIKPGARVNDISKAIYKVIKENNLFTPLEFSGHGIGKHLHEKPYVYNYITNNQGMLLKDNMVICIEPMIIQDSNKVKILKDGWTVVSASNKKSAHYEQTVLIKNGKGIILTEK</sequence>
<dbReference type="NCBIfam" id="TIGR00500">
    <property type="entry name" value="met_pdase_I"/>
    <property type="match status" value="1"/>
</dbReference>
<dbReference type="Pfam" id="PF00557">
    <property type="entry name" value="Peptidase_M24"/>
    <property type="match status" value="1"/>
</dbReference>
<feature type="binding site" evidence="6">
    <location>
        <position position="78"/>
    </location>
    <ligand>
        <name>substrate</name>
    </ligand>
</feature>
<dbReference type="InterPro" id="IPR000994">
    <property type="entry name" value="Pept_M24"/>
</dbReference>
<evidence type="ECO:0000313" key="9">
    <source>
        <dbReference type="EMBL" id="WGI36567.1"/>
    </source>
</evidence>
<evidence type="ECO:0000256" key="4">
    <source>
        <dbReference type="ARBA" id="ARBA00022723"/>
    </source>
</evidence>
<evidence type="ECO:0000256" key="2">
    <source>
        <dbReference type="ARBA" id="ARBA00022438"/>
    </source>
</evidence>
<dbReference type="Gene3D" id="3.90.230.10">
    <property type="entry name" value="Creatinase/methionine aminopeptidase superfamily"/>
    <property type="match status" value="1"/>
</dbReference>
<proteinExistence type="inferred from homology"/>
<feature type="binding site" evidence="6">
    <location>
        <position position="95"/>
    </location>
    <ligand>
        <name>a divalent metal cation</name>
        <dbReference type="ChEBI" id="CHEBI:60240"/>
        <label>1</label>
    </ligand>
</feature>
<feature type="binding site" evidence="6">
    <location>
        <position position="233"/>
    </location>
    <ligand>
        <name>a divalent metal cation</name>
        <dbReference type="ChEBI" id="CHEBI:60240"/>
        <label>1</label>
    </ligand>
</feature>
<dbReference type="EMBL" id="CP122979">
    <property type="protein sequence ID" value="WGI36567.1"/>
    <property type="molecule type" value="Genomic_DNA"/>
</dbReference>
<evidence type="ECO:0000256" key="3">
    <source>
        <dbReference type="ARBA" id="ARBA00022670"/>
    </source>
</evidence>
<comment type="subunit">
    <text evidence="6">Monomer.</text>
</comment>
<dbReference type="EC" id="3.4.11.18" evidence="6 7"/>
<comment type="cofactor">
    <cofactor evidence="6">
        <name>Co(2+)</name>
        <dbReference type="ChEBI" id="CHEBI:48828"/>
    </cofactor>
    <cofactor evidence="6">
        <name>Zn(2+)</name>
        <dbReference type="ChEBI" id="CHEBI:29105"/>
    </cofactor>
    <cofactor evidence="6">
        <name>Mn(2+)</name>
        <dbReference type="ChEBI" id="CHEBI:29035"/>
    </cofactor>
    <cofactor evidence="6">
        <name>Fe(2+)</name>
        <dbReference type="ChEBI" id="CHEBI:29033"/>
    </cofactor>
    <text evidence="6">Binds 2 divalent metal cations per subunit. Has a high-affinity and a low affinity metal-binding site. The true nature of the physiological cofactor is under debate. The enzyme is active with cobalt, zinc, manganese or divalent iron ions. Most likely, methionine aminopeptidases function as mononuclear Fe(2+)-metalloproteases under physiological conditions, and the catalytically relevant metal-binding site has been assigned to the histidine-containing high-affinity site.</text>
</comment>
<gene>
    <name evidence="6 9" type="primary">map</name>
    <name evidence="9" type="ORF">QEG99_03830</name>
</gene>
<feature type="binding site" evidence="6">
    <location>
        <position position="233"/>
    </location>
    <ligand>
        <name>a divalent metal cation</name>
        <dbReference type="ChEBI" id="CHEBI:60240"/>
        <label>2</label>
        <note>catalytic</note>
    </ligand>
</feature>
<name>A0ABY8LWR7_9BACT</name>
<reference evidence="9" key="1">
    <citation type="submission" date="2023-04" db="EMBL/GenBank/DDBJ databases">
        <title>Completed genome of Mycoplasma lagogenitalium type strain 12MS.</title>
        <authorList>
            <person name="Spergser J."/>
        </authorList>
    </citation>
    <scope>NUCLEOTIDE SEQUENCE</scope>
    <source>
        <strain evidence="9">12MS</strain>
    </source>
</reference>
<comment type="function">
    <text evidence="1 6">Removes the N-terminal methionine from nascent proteins. The N-terminal methionine is often cleaved when the second residue in the primary sequence is small and uncharged (Met-Ala-, Cys, Gly, Pro, Ser, Thr, or Val). Requires deformylation of the N(alpha)-formylated initiator methionine before it can be hydrolyzed.</text>
</comment>
<dbReference type="PROSITE" id="PS00680">
    <property type="entry name" value="MAP_1"/>
    <property type="match status" value="1"/>
</dbReference>
<keyword evidence="2 6" id="KW-0031">Aminopeptidase</keyword>
<feature type="binding site" evidence="6">
    <location>
        <position position="106"/>
    </location>
    <ligand>
        <name>a divalent metal cation</name>
        <dbReference type="ChEBI" id="CHEBI:60240"/>
        <label>1</label>
    </ligand>
</feature>
<protein>
    <recommendedName>
        <fullName evidence="6 7">Methionine aminopeptidase</fullName>
        <shortName evidence="6">MAP</shortName>
        <shortName evidence="6">MetAP</shortName>
        <ecNumber evidence="6 7">3.4.11.18</ecNumber>
    </recommendedName>
    <alternativeName>
        <fullName evidence="6">Peptidase M</fullName>
    </alternativeName>
</protein>
<keyword evidence="3 6" id="KW-0645">Protease</keyword>
<feature type="binding site" evidence="6">
    <location>
        <position position="169"/>
    </location>
    <ligand>
        <name>a divalent metal cation</name>
        <dbReference type="ChEBI" id="CHEBI:60240"/>
        <label>2</label>
        <note>catalytic</note>
    </ligand>
</feature>
<dbReference type="InterPro" id="IPR036005">
    <property type="entry name" value="Creatinase/aminopeptidase-like"/>
</dbReference>
<feature type="binding site" evidence="6">
    <location>
        <position position="106"/>
    </location>
    <ligand>
        <name>a divalent metal cation</name>
        <dbReference type="ChEBI" id="CHEBI:60240"/>
        <label>2</label>
        <note>catalytic</note>
    </ligand>
</feature>
<feature type="binding site" evidence="6">
    <location>
        <position position="202"/>
    </location>
    <ligand>
        <name>a divalent metal cation</name>
        <dbReference type="ChEBI" id="CHEBI:60240"/>
        <label>2</label>
        <note>catalytic</note>
    </ligand>
</feature>
<evidence type="ECO:0000256" key="1">
    <source>
        <dbReference type="ARBA" id="ARBA00002521"/>
    </source>
</evidence>